<accession>A0A0F7LA26</accession>
<protein>
    <submittedName>
        <fullName evidence="1">Uncharacterized protein</fullName>
    </submittedName>
</protein>
<evidence type="ECO:0000313" key="1">
    <source>
        <dbReference type="EMBL" id="AKH47936.1"/>
    </source>
</evidence>
<sequence length="59" mass="6797">MLFLKILVLAAHPTPCLKSLLRHQPHSPDPAKQLFWPAPCLQGFVHHLLFLVYKPPRHP</sequence>
<reference evidence="1" key="1">
    <citation type="journal article" date="2015" name="Front. Microbiol.">
        <title>Combining genomic sequencing methods to explore viral diversity and reveal potential virus-host interactions.</title>
        <authorList>
            <person name="Chow C.E."/>
            <person name="Winget D.M."/>
            <person name="White R.A.III."/>
            <person name="Hallam S.J."/>
            <person name="Suttle C.A."/>
        </authorList>
    </citation>
    <scope>NUCLEOTIDE SEQUENCE</scope>
    <source>
        <strain evidence="1">Oxic1_5</strain>
    </source>
</reference>
<organism evidence="1">
    <name type="scientific">uncultured marine virus</name>
    <dbReference type="NCBI Taxonomy" id="186617"/>
    <lineage>
        <taxon>Viruses</taxon>
        <taxon>environmental samples</taxon>
    </lineage>
</organism>
<name>A0A0F7LA26_9VIRU</name>
<proteinExistence type="predicted"/>
<reference evidence="1" key="2">
    <citation type="submission" date="2015-03" db="EMBL/GenBank/DDBJ databases">
        <authorList>
            <person name="Chow C.-E.T."/>
            <person name="Winget D.M."/>
            <person name="White R.A.III."/>
            <person name="Hallam S.J."/>
            <person name="Suttle C.A."/>
        </authorList>
    </citation>
    <scope>NUCLEOTIDE SEQUENCE</scope>
    <source>
        <strain evidence="1">Oxic1_5</strain>
    </source>
</reference>
<dbReference type="EMBL" id="KR029600">
    <property type="protein sequence ID" value="AKH47936.1"/>
    <property type="molecule type" value="Genomic_DNA"/>
</dbReference>